<keyword evidence="4 8" id="KW-0276">Fatty acid metabolism</keyword>
<evidence type="ECO:0000256" key="1">
    <source>
        <dbReference type="ARBA" id="ARBA00005194"/>
    </source>
</evidence>
<dbReference type="PANTHER" id="PTHR45266">
    <property type="entry name" value="OXALOACETATE DECARBOXYLASE ALPHA CHAIN"/>
    <property type="match status" value="1"/>
</dbReference>
<keyword evidence="3 8" id="KW-0444">Lipid biosynthesis</keyword>
<dbReference type="PANTHER" id="PTHR45266:SF3">
    <property type="entry name" value="OXALOACETATE DECARBOXYLASE ALPHA CHAIN"/>
    <property type="match status" value="1"/>
</dbReference>
<feature type="domain" description="Lipoyl-binding" evidence="9">
    <location>
        <begin position="71"/>
        <end position="147"/>
    </location>
</feature>
<keyword evidence="5 8" id="KW-0443">Lipid metabolism</keyword>
<evidence type="ECO:0000313" key="11">
    <source>
        <dbReference type="Proteomes" id="UP001589691"/>
    </source>
</evidence>
<dbReference type="PROSITE" id="PS00188">
    <property type="entry name" value="BIOTIN"/>
    <property type="match status" value="1"/>
</dbReference>
<dbReference type="EMBL" id="JBHLZY010000026">
    <property type="protein sequence ID" value="MFB9770520.1"/>
    <property type="molecule type" value="Genomic_DNA"/>
</dbReference>
<comment type="caution">
    <text evidence="10">The sequence shown here is derived from an EMBL/GenBank/DDBJ whole genome shotgun (WGS) entry which is preliminary data.</text>
</comment>
<keyword evidence="11" id="KW-1185">Reference proteome</keyword>
<dbReference type="RefSeq" id="WP_137641861.1">
    <property type="nucleotide sequence ID" value="NZ_BJEA01000003.1"/>
</dbReference>
<evidence type="ECO:0000256" key="5">
    <source>
        <dbReference type="ARBA" id="ARBA00023098"/>
    </source>
</evidence>
<proteinExistence type="predicted"/>
<evidence type="ECO:0000256" key="6">
    <source>
        <dbReference type="ARBA" id="ARBA00023160"/>
    </source>
</evidence>
<dbReference type="Pfam" id="PF00364">
    <property type="entry name" value="Biotin_lipoyl"/>
    <property type="match status" value="1"/>
</dbReference>
<keyword evidence="7 8" id="KW-0092">Biotin</keyword>
<dbReference type="Proteomes" id="UP001589691">
    <property type="component" value="Unassembled WGS sequence"/>
</dbReference>
<organism evidence="10 11">
    <name type="scientific">Lactiplantibacillus modestisalitolerans</name>
    <dbReference type="NCBI Taxonomy" id="1457219"/>
    <lineage>
        <taxon>Bacteria</taxon>
        <taxon>Bacillati</taxon>
        <taxon>Bacillota</taxon>
        <taxon>Bacilli</taxon>
        <taxon>Lactobacillales</taxon>
        <taxon>Lactobacillaceae</taxon>
        <taxon>Lactiplantibacillus</taxon>
    </lineage>
</organism>
<evidence type="ECO:0000256" key="3">
    <source>
        <dbReference type="ARBA" id="ARBA00022516"/>
    </source>
</evidence>
<reference evidence="10 11" key="1">
    <citation type="submission" date="2024-09" db="EMBL/GenBank/DDBJ databases">
        <authorList>
            <person name="Sun Q."/>
            <person name="Mori K."/>
        </authorList>
    </citation>
    <scope>NUCLEOTIDE SEQUENCE [LARGE SCALE GENOMIC DNA]</scope>
    <source>
        <strain evidence="10 11">TBRC 4576</strain>
    </source>
</reference>
<evidence type="ECO:0000259" key="9">
    <source>
        <dbReference type="PROSITE" id="PS50968"/>
    </source>
</evidence>
<dbReference type="InterPro" id="IPR011053">
    <property type="entry name" value="Single_hybrid_motif"/>
</dbReference>
<keyword evidence="6 8" id="KW-0275">Fatty acid biosynthesis</keyword>
<comment type="function">
    <text evidence="8">This protein is a component of the acetyl coenzyme A carboxylase complex; first, biotin carboxylase catalyzes the carboxylation of the carrier protein and then the transcarboxylase transfers the carboxyl group to form malonyl-CoA.</text>
</comment>
<dbReference type="InterPro" id="IPR000089">
    <property type="entry name" value="Biotin_lipoyl"/>
</dbReference>
<evidence type="ECO:0000256" key="7">
    <source>
        <dbReference type="ARBA" id="ARBA00023267"/>
    </source>
</evidence>
<dbReference type="InterPro" id="IPR001882">
    <property type="entry name" value="Biotin_BS"/>
</dbReference>
<comment type="pathway">
    <text evidence="1 8">Lipid metabolism; fatty acid biosynthesis.</text>
</comment>
<evidence type="ECO:0000256" key="2">
    <source>
        <dbReference type="ARBA" id="ARBA00017562"/>
    </source>
</evidence>
<dbReference type="InterPro" id="IPR050709">
    <property type="entry name" value="Biotin_Carboxyl_Carrier/Decarb"/>
</dbReference>
<dbReference type="PRINTS" id="PR01071">
    <property type="entry name" value="ACOABIOTINCC"/>
</dbReference>
<name>A0ABV5WWK4_9LACO</name>
<evidence type="ECO:0000313" key="10">
    <source>
        <dbReference type="EMBL" id="MFB9770520.1"/>
    </source>
</evidence>
<dbReference type="Gene3D" id="2.40.50.100">
    <property type="match status" value="1"/>
</dbReference>
<evidence type="ECO:0000256" key="8">
    <source>
        <dbReference type="RuleBase" id="RU364072"/>
    </source>
</evidence>
<gene>
    <name evidence="10" type="ORF">ACFFLI_11660</name>
</gene>
<accession>A0ABV5WWK4</accession>
<protein>
    <recommendedName>
        <fullName evidence="2 8">Biotin carboxyl carrier protein of acetyl-CoA carboxylase</fullName>
    </recommendedName>
</protein>
<dbReference type="SUPFAM" id="SSF51230">
    <property type="entry name" value="Single hybrid motif"/>
    <property type="match status" value="1"/>
</dbReference>
<evidence type="ECO:0000256" key="4">
    <source>
        <dbReference type="ARBA" id="ARBA00022832"/>
    </source>
</evidence>
<dbReference type="CDD" id="cd06850">
    <property type="entry name" value="biotinyl_domain"/>
    <property type="match status" value="1"/>
</dbReference>
<dbReference type="PROSITE" id="PS50968">
    <property type="entry name" value="BIOTINYL_LIPOYL"/>
    <property type="match status" value="1"/>
</dbReference>
<sequence>MDATELKTMTTLIETFNASSAQVLTVKTADYELHLNKKDEPQPVSSALAAGKSAVTTKVPTAAAPTVAASATKVTAPLVGVAYLAPKPDQAPFVQVGTHVKRGQTVCVIEAMKLINEVPSPVSGTIKRIFVQNAAMVEYAEPLFEIEED</sequence>
<dbReference type="InterPro" id="IPR001249">
    <property type="entry name" value="AcCoA_biotinCC"/>
</dbReference>